<dbReference type="Pfam" id="PF00005">
    <property type="entry name" value="ABC_tran"/>
    <property type="match status" value="2"/>
</dbReference>
<dbReference type="GO" id="GO:0042626">
    <property type="term" value="F:ATPase-coupled transmembrane transporter activity"/>
    <property type="evidence" value="ECO:0007669"/>
    <property type="project" value="TreeGrafter"/>
</dbReference>
<evidence type="ECO:0000256" key="8">
    <source>
        <dbReference type="ARBA" id="ARBA00023136"/>
    </source>
</evidence>
<gene>
    <name evidence="10" type="ORF">AWM68_06945</name>
</gene>
<comment type="caution">
    <text evidence="10">The sequence shown here is derived from an EMBL/GenBank/DDBJ whole genome shotgun (WGS) entry which is preliminary data.</text>
</comment>
<proteinExistence type="inferred from homology"/>
<dbReference type="AlphaFoldDB" id="A0A165NHR2"/>
<dbReference type="GO" id="GO:0043190">
    <property type="term" value="C:ATP-binding cassette (ABC) transporter complex"/>
    <property type="evidence" value="ECO:0007669"/>
    <property type="project" value="TreeGrafter"/>
</dbReference>
<dbReference type="PANTHER" id="PTHR43553">
    <property type="entry name" value="HEAVY METAL TRANSPORTER"/>
    <property type="match status" value="1"/>
</dbReference>
<comment type="similarity">
    <text evidence="2">Belongs to the ABC transporter superfamily.</text>
</comment>
<keyword evidence="6" id="KW-0067">ATP-binding</keyword>
<feature type="domain" description="ABC transporter" evidence="9">
    <location>
        <begin position="7"/>
        <end position="233"/>
    </location>
</feature>
<dbReference type="PROSITE" id="PS00211">
    <property type="entry name" value="ABC_TRANSPORTER_1"/>
    <property type="match status" value="1"/>
</dbReference>
<dbReference type="GO" id="GO:0005524">
    <property type="term" value="F:ATP binding"/>
    <property type="evidence" value="ECO:0007669"/>
    <property type="project" value="UniProtKB-KW"/>
</dbReference>
<dbReference type="Proteomes" id="UP000076567">
    <property type="component" value="Unassembled WGS sequence"/>
</dbReference>
<dbReference type="InterPro" id="IPR015856">
    <property type="entry name" value="ABC_transpr_CbiO/EcfA_su"/>
</dbReference>
<evidence type="ECO:0000256" key="5">
    <source>
        <dbReference type="ARBA" id="ARBA00022741"/>
    </source>
</evidence>
<evidence type="ECO:0000256" key="6">
    <source>
        <dbReference type="ARBA" id="ARBA00022840"/>
    </source>
</evidence>
<evidence type="ECO:0000256" key="7">
    <source>
        <dbReference type="ARBA" id="ARBA00022967"/>
    </source>
</evidence>
<protein>
    <submittedName>
        <fullName evidence="10">ABC transporter</fullName>
    </submittedName>
</protein>
<dbReference type="InterPro" id="IPR003593">
    <property type="entry name" value="AAA+_ATPase"/>
</dbReference>
<evidence type="ECO:0000256" key="2">
    <source>
        <dbReference type="ARBA" id="ARBA00005417"/>
    </source>
</evidence>
<dbReference type="EMBL" id="LRFC01000023">
    <property type="protein sequence ID" value="KZE66107.1"/>
    <property type="molecule type" value="Genomic_DNA"/>
</dbReference>
<dbReference type="SMART" id="SM00382">
    <property type="entry name" value="AAA"/>
    <property type="match status" value="2"/>
</dbReference>
<dbReference type="SUPFAM" id="SSF52540">
    <property type="entry name" value="P-loop containing nucleoside triphosphate hydrolases"/>
    <property type="match status" value="2"/>
</dbReference>
<keyword evidence="7" id="KW-1278">Translocase</keyword>
<evidence type="ECO:0000256" key="4">
    <source>
        <dbReference type="ARBA" id="ARBA00022475"/>
    </source>
</evidence>
<keyword evidence="3" id="KW-0813">Transport</keyword>
<comment type="subcellular location">
    <subcellularLocation>
        <location evidence="1">Cell membrane</location>
        <topology evidence="1">Peripheral membrane protein</topology>
    </subcellularLocation>
</comment>
<sequence>MDTVSSLKNLRLKFPGEDGLLFKDLNLSFKKGEKVLLLGPSGCGKSTLLQVLSGIIPRSVEIPIKFDSIQIPDKWGFIFQDPETQFCMPYVDEEIAFVLENLQVPRHEMPSRIEELLNEVGLHLKDIHTPIQNLSGGMKQRLAIASVLALDPDVIFFDEPTSLIDESGTEQIWETVKKIGEDKTLIIVEHKIEQIIDFVNRTIVFTPDGEILADGDSFSIFSHYKEKLKQYGIWYPGAWSEYKKESSSIIESKQQTSLYLDNFKGYRNKELKISLGSTSVHSGEWIMVVGENGAGKSTLLLSLMQLIKSSGSYQINNLTIKKINDLYGLAYLVFQNPEYQFLTNSVYDEMTYGTEQNPENIAKAEEILTTFGLTGKEKHHPFQLSIGQKRKLSVASAFIQQPKVILLDEPTFGQDLINTFKMLEWLENKRQEGSMIIMVTHDSQILKHFATRVWEVKKGELVNDRKVSNCMWSKEERLYEHIF</sequence>
<evidence type="ECO:0000259" key="9">
    <source>
        <dbReference type="PROSITE" id="PS50893"/>
    </source>
</evidence>
<name>A0A165NHR2_9BACL</name>
<dbReference type="OrthoDB" id="501320at2"/>
<reference evidence="11" key="1">
    <citation type="submission" date="2016-01" db="EMBL/GenBank/DDBJ databases">
        <title>Draft genome of Chromobacterium sp. F49.</title>
        <authorList>
            <person name="Hong K.W."/>
        </authorList>
    </citation>
    <scope>NUCLEOTIDE SEQUENCE [LARGE SCALE GENOMIC DNA]</scope>
    <source>
        <strain evidence="11">P7IIIA</strain>
    </source>
</reference>
<dbReference type="RefSeq" id="WP_066241455.1">
    <property type="nucleotide sequence ID" value="NZ_LRFC01000023.1"/>
</dbReference>
<dbReference type="Gene3D" id="3.40.50.300">
    <property type="entry name" value="P-loop containing nucleotide triphosphate hydrolases"/>
    <property type="match status" value="2"/>
</dbReference>
<evidence type="ECO:0000256" key="3">
    <source>
        <dbReference type="ARBA" id="ARBA00022448"/>
    </source>
</evidence>
<keyword evidence="8" id="KW-0472">Membrane</keyword>
<keyword evidence="4" id="KW-1003">Cell membrane</keyword>
<keyword evidence="5" id="KW-0547">Nucleotide-binding</keyword>
<dbReference type="PROSITE" id="PS50893">
    <property type="entry name" value="ABC_TRANSPORTER_2"/>
    <property type="match status" value="2"/>
</dbReference>
<dbReference type="CDD" id="cd03225">
    <property type="entry name" value="ABC_cobalt_CbiO_domain1"/>
    <property type="match status" value="2"/>
</dbReference>
<dbReference type="InterPro" id="IPR003439">
    <property type="entry name" value="ABC_transporter-like_ATP-bd"/>
</dbReference>
<dbReference type="InterPro" id="IPR017871">
    <property type="entry name" value="ABC_transporter-like_CS"/>
</dbReference>
<organism evidence="10 11">
    <name type="scientific">Fictibacillus phosphorivorans</name>
    <dbReference type="NCBI Taxonomy" id="1221500"/>
    <lineage>
        <taxon>Bacteria</taxon>
        <taxon>Bacillati</taxon>
        <taxon>Bacillota</taxon>
        <taxon>Bacilli</taxon>
        <taxon>Bacillales</taxon>
        <taxon>Fictibacillaceae</taxon>
        <taxon>Fictibacillus</taxon>
    </lineage>
</organism>
<accession>A0A165NHR2</accession>
<evidence type="ECO:0000313" key="11">
    <source>
        <dbReference type="Proteomes" id="UP000076567"/>
    </source>
</evidence>
<dbReference type="GO" id="GO:0016887">
    <property type="term" value="F:ATP hydrolysis activity"/>
    <property type="evidence" value="ECO:0007669"/>
    <property type="project" value="InterPro"/>
</dbReference>
<evidence type="ECO:0000256" key="1">
    <source>
        <dbReference type="ARBA" id="ARBA00004202"/>
    </source>
</evidence>
<dbReference type="InterPro" id="IPR027417">
    <property type="entry name" value="P-loop_NTPase"/>
</dbReference>
<evidence type="ECO:0000313" key="10">
    <source>
        <dbReference type="EMBL" id="KZE66107.1"/>
    </source>
</evidence>
<dbReference type="InterPro" id="IPR050095">
    <property type="entry name" value="ECF_ABC_transporter_ATP-bd"/>
</dbReference>
<feature type="domain" description="ABC transporter" evidence="9">
    <location>
        <begin position="258"/>
        <end position="483"/>
    </location>
</feature>
<keyword evidence="11" id="KW-1185">Reference proteome</keyword>